<protein>
    <submittedName>
        <fullName evidence="2">Trihelix transcription factor ASR3 isoform X2</fullName>
    </submittedName>
</protein>
<dbReference type="EMBL" id="PJQY01002965">
    <property type="protein sequence ID" value="PQM41350.1"/>
    <property type="molecule type" value="Genomic_DNA"/>
</dbReference>
<dbReference type="AlphaFoldDB" id="A0A314UVA5"/>
<feature type="region of interest" description="Disordered" evidence="1">
    <location>
        <begin position="1"/>
        <end position="143"/>
    </location>
</feature>
<accession>A0A314UVA5</accession>
<proteinExistence type="predicted"/>
<evidence type="ECO:0000313" key="2">
    <source>
        <dbReference type="EMBL" id="PQM41350.1"/>
    </source>
</evidence>
<dbReference type="Proteomes" id="UP000250321">
    <property type="component" value="Unassembled WGS sequence"/>
</dbReference>
<evidence type="ECO:0000313" key="3">
    <source>
        <dbReference type="Proteomes" id="UP000250321"/>
    </source>
</evidence>
<reference evidence="2 3" key="1">
    <citation type="submission" date="2018-02" db="EMBL/GenBank/DDBJ databases">
        <title>Draft genome of wild Prunus yedoensis var. nudiflora.</title>
        <authorList>
            <person name="Baek S."/>
            <person name="Kim J.-H."/>
            <person name="Choi K."/>
            <person name="Kim G.-B."/>
            <person name="Cho A."/>
            <person name="Jang H."/>
            <person name="Shin C.-H."/>
            <person name="Yu H.-J."/>
            <person name="Mun J.-H."/>
        </authorList>
    </citation>
    <scope>NUCLEOTIDE SEQUENCE [LARGE SCALE GENOMIC DNA]</scope>
    <source>
        <strain evidence="3">cv. Jeju island</strain>
        <tissue evidence="2">Leaf</tissue>
    </source>
</reference>
<feature type="compositionally biased region" description="Basic residues" evidence="1">
    <location>
        <begin position="63"/>
        <end position="86"/>
    </location>
</feature>
<comment type="caution">
    <text evidence="2">The sequence shown here is derived from an EMBL/GenBank/DDBJ whole genome shotgun (WGS) entry which is preliminary data.</text>
</comment>
<feature type="compositionally biased region" description="Basic and acidic residues" evidence="1">
    <location>
        <begin position="128"/>
        <end position="143"/>
    </location>
</feature>
<gene>
    <name evidence="2" type="ORF">Pyn_03369</name>
</gene>
<name>A0A314UVA5_PRUYE</name>
<dbReference type="STRING" id="2094558.A0A314UVA5"/>
<sequence length="143" mass="15389">MALEQQVSLNPVDGETNGVDGRHPTSAETGDDASKAPRLPRWTRQEILVLINGKRYAESRGGGRTRGRTSGRVRRSRNGPRSRRTARSTGEPGTGPVPEAVEQFGGGLQEDQGVGGAEEGRNGVVLGDEERPEEREEVAGVFR</sequence>
<feature type="compositionally biased region" description="Gly residues" evidence="1">
    <location>
        <begin position="104"/>
        <end position="117"/>
    </location>
</feature>
<organism evidence="2 3">
    <name type="scientific">Prunus yedoensis var. nudiflora</name>
    <dbReference type="NCBI Taxonomy" id="2094558"/>
    <lineage>
        <taxon>Eukaryota</taxon>
        <taxon>Viridiplantae</taxon>
        <taxon>Streptophyta</taxon>
        <taxon>Embryophyta</taxon>
        <taxon>Tracheophyta</taxon>
        <taxon>Spermatophyta</taxon>
        <taxon>Magnoliopsida</taxon>
        <taxon>eudicotyledons</taxon>
        <taxon>Gunneridae</taxon>
        <taxon>Pentapetalae</taxon>
        <taxon>rosids</taxon>
        <taxon>fabids</taxon>
        <taxon>Rosales</taxon>
        <taxon>Rosaceae</taxon>
        <taxon>Amygdaloideae</taxon>
        <taxon>Amygdaleae</taxon>
        <taxon>Prunus</taxon>
    </lineage>
</organism>
<keyword evidence="3" id="KW-1185">Reference proteome</keyword>
<evidence type="ECO:0000256" key="1">
    <source>
        <dbReference type="SAM" id="MobiDB-lite"/>
    </source>
</evidence>